<dbReference type="Proteomes" id="UP000094669">
    <property type="component" value="Unassembled WGS sequence"/>
</dbReference>
<keyword evidence="2" id="KW-1185">Reference proteome</keyword>
<gene>
    <name evidence="1" type="ORF">BES34_016980</name>
</gene>
<organism evidence="1 2">
    <name type="scientific">Leptospira inadai serovar Lyme</name>
    <dbReference type="NCBI Taxonomy" id="293084"/>
    <lineage>
        <taxon>Bacteria</taxon>
        <taxon>Pseudomonadati</taxon>
        <taxon>Spirochaetota</taxon>
        <taxon>Spirochaetia</taxon>
        <taxon>Leptospirales</taxon>
        <taxon>Leptospiraceae</taxon>
        <taxon>Leptospira</taxon>
    </lineage>
</organism>
<comment type="caution">
    <text evidence="1">The sequence shown here is derived from an EMBL/GenBank/DDBJ whole genome shotgun (WGS) entry which is preliminary data.</text>
</comment>
<name>A0ABX4YF01_9LEPT</name>
<proteinExistence type="predicted"/>
<sequence>MSRFSASFMNSNSRTILRVVRAGLTSTSYLEFDACHFTMVVKNFYVWKIYKYFRYFVKKVQVSKGRFKEMKFESSEEHPKKICQVH</sequence>
<evidence type="ECO:0000313" key="2">
    <source>
        <dbReference type="Proteomes" id="UP000094669"/>
    </source>
</evidence>
<dbReference type="EMBL" id="MCRM02000022">
    <property type="protein sequence ID" value="PNV73601.1"/>
    <property type="molecule type" value="Genomic_DNA"/>
</dbReference>
<protein>
    <submittedName>
        <fullName evidence="1">Uncharacterized protein</fullName>
    </submittedName>
</protein>
<evidence type="ECO:0000313" key="1">
    <source>
        <dbReference type="EMBL" id="PNV73601.1"/>
    </source>
</evidence>
<accession>A0ABX4YF01</accession>
<reference evidence="1" key="1">
    <citation type="submission" date="2018-01" db="EMBL/GenBank/DDBJ databases">
        <title>Genomic characterization of Leptospira inadai serogroup Lyme isolated from captured rat in Brazil and comparative analysis with human reference strain.</title>
        <authorList>
            <person name="Moreno L.Z."/>
            <person name="Loureiro A.P."/>
            <person name="Miraglia F."/>
            <person name="Kremer F.S."/>
            <person name="Eslabao M.R."/>
            <person name="Dellagostin O.A."/>
            <person name="Lilenbaum W."/>
            <person name="Moreno A.M."/>
        </authorList>
    </citation>
    <scope>NUCLEOTIDE SEQUENCE [LARGE SCALE GENOMIC DNA]</scope>
    <source>
        <strain evidence="1">M34/99</strain>
    </source>
</reference>